<dbReference type="OrthoDB" id="9773738at2"/>
<gene>
    <name evidence="6" type="ORF">EOD42_09395</name>
</gene>
<dbReference type="CDD" id="cd07720">
    <property type="entry name" value="OPHC2-like_MBL-fold"/>
    <property type="match status" value="1"/>
</dbReference>
<evidence type="ECO:0000256" key="2">
    <source>
        <dbReference type="ARBA" id="ARBA00022723"/>
    </source>
</evidence>
<evidence type="ECO:0000256" key="3">
    <source>
        <dbReference type="ARBA" id="ARBA00022801"/>
    </source>
</evidence>
<dbReference type="SMART" id="SM00849">
    <property type="entry name" value="Lactamase_B"/>
    <property type="match status" value="1"/>
</dbReference>
<dbReference type="InterPro" id="IPR036866">
    <property type="entry name" value="RibonucZ/Hydroxyglut_hydro"/>
</dbReference>
<keyword evidence="4" id="KW-0862">Zinc</keyword>
<dbReference type="GO" id="GO:0016787">
    <property type="term" value="F:hydrolase activity"/>
    <property type="evidence" value="ECO:0007669"/>
    <property type="project" value="UniProtKB-KW"/>
</dbReference>
<evidence type="ECO:0000313" key="6">
    <source>
        <dbReference type="EMBL" id="RVT96624.1"/>
    </source>
</evidence>
<protein>
    <submittedName>
        <fullName evidence="6">MBL fold metallo-hydrolase</fullName>
    </submittedName>
</protein>
<dbReference type="GO" id="GO:0046872">
    <property type="term" value="F:metal ion binding"/>
    <property type="evidence" value="ECO:0007669"/>
    <property type="project" value="UniProtKB-KW"/>
</dbReference>
<reference evidence="6 7" key="1">
    <citation type="submission" date="2019-01" db="EMBL/GenBank/DDBJ databases">
        <authorList>
            <person name="Chen W.-M."/>
        </authorList>
    </citation>
    <scope>NUCLEOTIDE SEQUENCE [LARGE SCALE GENOMIC DNA]</scope>
    <source>
        <strain evidence="6 7">CCP-6</strain>
    </source>
</reference>
<dbReference type="PANTHER" id="PTHR42978:SF6">
    <property type="entry name" value="QUORUM-QUENCHING LACTONASE YTNP-RELATED"/>
    <property type="match status" value="1"/>
</dbReference>
<keyword evidence="3 6" id="KW-0378">Hydrolase</keyword>
<name>A0A437MG51_9PROT</name>
<comment type="similarity">
    <text evidence="1">Belongs to the metallo-beta-lactamase superfamily.</text>
</comment>
<dbReference type="RefSeq" id="WP_127787276.1">
    <property type="nucleotide sequence ID" value="NZ_SACL01000003.1"/>
</dbReference>
<dbReference type="InterPro" id="IPR051013">
    <property type="entry name" value="MBL_superfamily_lactonases"/>
</dbReference>
<evidence type="ECO:0000259" key="5">
    <source>
        <dbReference type="SMART" id="SM00849"/>
    </source>
</evidence>
<dbReference type="Gene3D" id="3.60.15.10">
    <property type="entry name" value="Ribonuclease Z/Hydroxyacylglutathione hydrolase-like"/>
    <property type="match status" value="1"/>
</dbReference>
<evidence type="ECO:0000256" key="4">
    <source>
        <dbReference type="ARBA" id="ARBA00022833"/>
    </source>
</evidence>
<dbReference type="Proteomes" id="UP000282957">
    <property type="component" value="Unassembled WGS sequence"/>
</dbReference>
<organism evidence="6 7">
    <name type="scientific">Rhodovarius crocodyli</name>
    <dbReference type="NCBI Taxonomy" id="1979269"/>
    <lineage>
        <taxon>Bacteria</taxon>
        <taxon>Pseudomonadati</taxon>
        <taxon>Pseudomonadota</taxon>
        <taxon>Alphaproteobacteria</taxon>
        <taxon>Acetobacterales</taxon>
        <taxon>Roseomonadaceae</taxon>
        <taxon>Rhodovarius</taxon>
    </lineage>
</organism>
<dbReference type="EMBL" id="SACL01000003">
    <property type="protein sequence ID" value="RVT96624.1"/>
    <property type="molecule type" value="Genomic_DNA"/>
</dbReference>
<evidence type="ECO:0000256" key="1">
    <source>
        <dbReference type="ARBA" id="ARBA00007749"/>
    </source>
</evidence>
<proteinExistence type="inferred from homology"/>
<keyword evidence="7" id="KW-1185">Reference proteome</keyword>
<evidence type="ECO:0000313" key="7">
    <source>
        <dbReference type="Proteomes" id="UP000282957"/>
    </source>
</evidence>
<sequence length="263" mass="27526">MPSFGPFDVTVLLDGIFEAPAERLLHQAGEAARKAAIAALPQIRIPVHCFLLRGPAGTVLVDAGTGPSWGAHLGHAWAALEGLGVAPADVTHVVLTHIHGDHALGALDGEAAYFPKAQVIAPQADLDFFSDEQAKLALPEPRRGGFTITASLRRAYGDRFRGAPPGEVLPGLEYIPLPGHTPGHSGVLVGGALLLWGDLAHLPALQVPDPDLGVQFDLDPAMAARTRHALLPRAAAAGWTIHGGHTADFCRVEKAGEGYRLSA</sequence>
<keyword evidence="2" id="KW-0479">Metal-binding</keyword>
<dbReference type="PANTHER" id="PTHR42978">
    <property type="entry name" value="QUORUM-QUENCHING LACTONASE YTNP-RELATED-RELATED"/>
    <property type="match status" value="1"/>
</dbReference>
<comment type="caution">
    <text evidence="6">The sequence shown here is derived from an EMBL/GenBank/DDBJ whole genome shotgun (WGS) entry which is preliminary data.</text>
</comment>
<dbReference type="AlphaFoldDB" id="A0A437MG51"/>
<dbReference type="SUPFAM" id="SSF56281">
    <property type="entry name" value="Metallo-hydrolase/oxidoreductase"/>
    <property type="match status" value="1"/>
</dbReference>
<accession>A0A437MG51</accession>
<feature type="domain" description="Metallo-beta-lactamase" evidence="5">
    <location>
        <begin position="46"/>
        <end position="245"/>
    </location>
</feature>
<dbReference type="InterPro" id="IPR001279">
    <property type="entry name" value="Metallo-B-lactamas"/>
</dbReference>
<dbReference type="Pfam" id="PF00753">
    <property type="entry name" value="Lactamase_B"/>
    <property type="match status" value="1"/>
</dbReference>